<dbReference type="OrthoDB" id="354733at2"/>
<name>A0A1H9HN30_9SPIR</name>
<dbReference type="AlphaFoldDB" id="A0A1H9HN30"/>
<protein>
    <submittedName>
        <fullName evidence="1">Uncharacterized protein</fullName>
    </submittedName>
</protein>
<sequence>MEEEKFRQELQTALSQKQEWYNSECLQEMLSQYRLLHTCVHNLYENFVKKSLIVPDPYRLDKKISSIVVPDSTPFAESDIPNIFGERFSDYETMLDYICTYFRFSTESFTLQNVKKLLDFNKVFEWDDLSMNNAKMNTRALAITVNGAKNGAPSVVQSMINDSVAKSAQASKTIEKMLTELGVFQRELYKGGLRKDLFEHPDFDKAKAAESAEGELSEIKRLYSKVTGKKNFYNDLVNEIIEEDHGPDKERKQAAVLEKLAIKNAAKTAAKKKTGPDTKEMLMQTVLALGATAPTLIQLHTKLTDNFDVLYTRKANFWNKFMALLRKAFNLKEKERICQLPVKDSKTGVERVQKLNVSDFLSDLAKKERIYNGIAAKGNEYQKIESVQEDMILSFVNKQISELQSKFVIINSLDAYFKKEVQNELKAHVKGMQIELSALRNSIINANKKRSDYVSYKEESEQMQKLGISNNA</sequence>
<proteinExistence type="predicted"/>
<reference evidence="1 2" key="1">
    <citation type="submission" date="2016-10" db="EMBL/GenBank/DDBJ databases">
        <authorList>
            <person name="de Groot N.N."/>
        </authorList>
    </citation>
    <scope>NUCLEOTIDE SEQUENCE [LARGE SCALE GENOMIC DNA]</scope>
    <source>
        <strain evidence="1 2">B25</strain>
    </source>
</reference>
<gene>
    <name evidence="1" type="ORF">SAMN04487977_10778</name>
</gene>
<evidence type="ECO:0000313" key="1">
    <source>
        <dbReference type="EMBL" id="SEQ63676.1"/>
    </source>
</evidence>
<dbReference type="RefSeq" id="WP_074644446.1">
    <property type="nucleotide sequence ID" value="NZ_FOFU01000007.1"/>
</dbReference>
<organism evidence="1 2">
    <name type="scientific">Treponema bryantii</name>
    <dbReference type="NCBI Taxonomy" id="163"/>
    <lineage>
        <taxon>Bacteria</taxon>
        <taxon>Pseudomonadati</taxon>
        <taxon>Spirochaetota</taxon>
        <taxon>Spirochaetia</taxon>
        <taxon>Spirochaetales</taxon>
        <taxon>Treponemataceae</taxon>
        <taxon>Treponema</taxon>
    </lineage>
</organism>
<accession>A0A1H9HN30</accession>
<dbReference type="EMBL" id="FOFU01000007">
    <property type="protein sequence ID" value="SEQ63676.1"/>
    <property type="molecule type" value="Genomic_DNA"/>
</dbReference>
<dbReference type="Proteomes" id="UP000182360">
    <property type="component" value="Unassembled WGS sequence"/>
</dbReference>
<dbReference type="STRING" id="163.SAMN04487775_101507"/>
<keyword evidence="2" id="KW-1185">Reference proteome</keyword>
<evidence type="ECO:0000313" key="2">
    <source>
        <dbReference type="Proteomes" id="UP000182360"/>
    </source>
</evidence>